<dbReference type="InterPro" id="IPR021109">
    <property type="entry name" value="Peptidase_aspartic_dom_sf"/>
</dbReference>
<dbReference type="Gene3D" id="2.40.70.10">
    <property type="entry name" value="Acid Proteases"/>
    <property type="match status" value="1"/>
</dbReference>
<sequence length="67" mass="7373">MFVDINIVGQKRSALIDTGVSDLFILKKAANKLGLSIKKSNKKIKTVNFEDSPTVGVVRNVELQITK</sequence>
<keyword evidence="2" id="KW-1185">Reference proteome</keyword>
<gene>
    <name evidence="1" type="ORF">Gogos_022245</name>
</gene>
<dbReference type="Pfam" id="PF13650">
    <property type="entry name" value="Asp_protease_2"/>
    <property type="match status" value="1"/>
</dbReference>
<proteinExistence type="predicted"/>
<evidence type="ECO:0000313" key="2">
    <source>
        <dbReference type="Proteomes" id="UP000593579"/>
    </source>
</evidence>
<dbReference type="OrthoDB" id="1939491at2759"/>
<organism evidence="1 2">
    <name type="scientific">Gossypium gossypioides</name>
    <name type="common">Mexican cotton</name>
    <name type="synonym">Selera gossypioides</name>
    <dbReference type="NCBI Taxonomy" id="34282"/>
    <lineage>
        <taxon>Eukaryota</taxon>
        <taxon>Viridiplantae</taxon>
        <taxon>Streptophyta</taxon>
        <taxon>Embryophyta</taxon>
        <taxon>Tracheophyta</taxon>
        <taxon>Spermatophyta</taxon>
        <taxon>Magnoliopsida</taxon>
        <taxon>eudicotyledons</taxon>
        <taxon>Gunneridae</taxon>
        <taxon>Pentapetalae</taxon>
        <taxon>rosids</taxon>
        <taxon>malvids</taxon>
        <taxon>Malvales</taxon>
        <taxon>Malvaceae</taxon>
        <taxon>Malvoideae</taxon>
        <taxon>Gossypium</taxon>
    </lineage>
</organism>
<dbReference type="EMBL" id="JABEZY010267320">
    <property type="protein sequence ID" value="MBA0755062.1"/>
    <property type="molecule type" value="Genomic_DNA"/>
</dbReference>
<evidence type="ECO:0000313" key="1">
    <source>
        <dbReference type="EMBL" id="MBA0755062.1"/>
    </source>
</evidence>
<name>A0A7J9D2V8_GOSGO</name>
<protein>
    <recommendedName>
        <fullName evidence="3">Aspartic peptidase DDI1-type domain-containing protein</fullName>
    </recommendedName>
</protein>
<reference evidence="1 2" key="1">
    <citation type="journal article" date="2019" name="Genome Biol. Evol.">
        <title>Insights into the evolution of the New World diploid cottons (Gossypium, subgenus Houzingenia) based on genome sequencing.</title>
        <authorList>
            <person name="Grover C.E."/>
            <person name="Arick M.A. 2nd"/>
            <person name="Thrash A."/>
            <person name="Conover J.L."/>
            <person name="Sanders W.S."/>
            <person name="Peterson D.G."/>
            <person name="Frelichowski J.E."/>
            <person name="Scheffler J.A."/>
            <person name="Scheffler B.E."/>
            <person name="Wendel J.F."/>
        </authorList>
    </citation>
    <scope>NUCLEOTIDE SEQUENCE [LARGE SCALE GENOMIC DNA]</scope>
    <source>
        <strain evidence="1">5</strain>
        <tissue evidence="1">Leaf</tissue>
    </source>
</reference>
<evidence type="ECO:0008006" key="3">
    <source>
        <dbReference type="Google" id="ProtNLM"/>
    </source>
</evidence>
<comment type="caution">
    <text evidence="1">The sequence shown here is derived from an EMBL/GenBank/DDBJ whole genome shotgun (WGS) entry which is preliminary data.</text>
</comment>
<dbReference type="AlphaFoldDB" id="A0A7J9D2V8"/>
<accession>A0A7J9D2V8</accession>
<dbReference type="Proteomes" id="UP000593579">
    <property type="component" value="Unassembled WGS sequence"/>
</dbReference>